<keyword evidence="2" id="KW-0408">Iron</keyword>
<dbReference type="Gramene" id="Psat03G0312200-T2">
    <property type="protein sequence ID" value="KAI5427988.1"/>
    <property type="gene ID" value="KIW84_033122"/>
</dbReference>
<reference evidence="5 6" key="1">
    <citation type="journal article" date="2022" name="Nat. Genet.">
        <title>Improved pea reference genome and pan-genome highlight genomic features and evolutionary characteristics.</title>
        <authorList>
            <person name="Yang T."/>
            <person name="Liu R."/>
            <person name="Luo Y."/>
            <person name="Hu S."/>
            <person name="Wang D."/>
            <person name="Wang C."/>
            <person name="Pandey M.K."/>
            <person name="Ge S."/>
            <person name="Xu Q."/>
            <person name="Li N."/>
            <person name="Li G."/>
            <person name="Huang Y."/>
            <person name="Saxena R.K."/>
            <person name="Ji Y."/>
            <person name="Li M."/>
            <person name="Yan X."/>
            <person name="He Y."/>
            <person name="Liu Y."/>
            <person name="Wang X."/>
            <person name="Xiang C."/>
            <person name="Varshney R.K."/>
            <person name="Ding H."/>
            <person name="Gao S."/>
            <person name="Zong X."/>
        </authorList>
    </citation>
    <scope>NUCLEOTIDE SEQUENCE [LARGE SCALE GENOMIC DNA]</scope>
    <source>
        <strain evidence="5 6">cv. Zhongwan 6</strain>
    </source>
</reference>
<evidence type="ECO:0000313" key="5">
    <source>
        <dbReference type="EMBL" id="KAI5427988.1"/>
    </source>
</evidence>
<evidence type="ECO:0000256" key="1">
    <source>
        <dbReference type="ARBA" id="ARBA00022723"/>
    </source>
</evidence>
<dbReference type="SUPFAM" id="SSF51197">
    <property type="entry name" value="Clavaminate synthase-like"/>
    <property type="match status" value="1"/>
</dbReference>
<dbReference type="InterPro" id="IPR027443">
    <property type="entry name" value="IPNS-like_sf"/>
</dbReference>
<dbReference type="Pfam" id="PF14226">
    <property type="entry name" value="DIOX_N"/>
    <property type="match status" value="1"/>
</dbReference>
<sequence>MGSETSQKLPAIDFTNINLANRELVKSQVYEALVEYGCFEATFDKIPLDLCKAMFGSIQEFFDLPIEIKTLDVCKMNHQGYVGQSPVIPLFESIGIDHANIFERVKTITDIWWPQGNPNFSKTINSFTVKLAELNEMIRKMILESLGVEKYIEQHMNSTDYLLRVMKYKSPQTNDKKLGLLTHTDQSLVTILHQNQVGGLEVMTKDEKWISYRPFSSHSFLVIVGDSFNVNFLMSIDLILMP</sequence>
<name>A0A9D5AZJ4_PEA</name>
<evidence type="ECO:0000259" key="4">
    <source>
        <dbReference type="Pfam" id="PF14226"/>
    </source>
</evidence>
<dbReference type="Pfam" id="PF03171">
    <property type="entry name" value="2OG-FeII_Oxy"/>
    <property type="match status" value="1"/>
</dbReference>
<dbReference type="Gene3D" id="2.60.120.330">
    <property type="entry name" value="B-lactam Antibiotic, Isopenicillin N Synthase, Chain"/>
    <property type="match status" value="1"/>
</dbReference>
<dbReference type="AlphaFoldDB" id="A0A9D5AZJ4"/>
<evidence type="ECO:0000256" key="2">
    <source>
        <dbReference type="ARBA" id="ARBA00023004"/>
    </source>
</evidence>
<proteinExistence type="predicted"/>
<dbReference type="InterPro" id="IPR026992">
    <property type="entry name" value="DIOX_N"/>
</dbReference>
<dbReference type="PANTHER" id="PTHR47990">
    <property type="entry name" value="2-OXOGLUTARATE (2OG) AND FE(II)-DEPENDENT OXYGENASE SUPERFAMILY PROTEIN-RELATED"/>
    <property type="match status" value="1"/>
</dbReference>
<dbReference type="EMBL" id="JAMSHJ010000003">
    <property type="protein sequence ID" value="KAI5427988.1"/>
    <property type="molecule type" value="Genomic_DNA"/>
</dbReference>
<feature type="domain" description="Non-haem dioxygenase N-terminal" evidence="4">
    <location>
        <begin position="9"/>
        <end position="82"/>
    </location>
</feature>
<keyword evidence="1" id="KW-0479">Metal-binding</keyword>
<dbReference type="Gramene" id="Psat3g093280.2">
    <property type="protein sequence ID" value="Psat3g093280.2.cds"/>
    <property type="gene ID" value="Psat3g093280"/>
</dbReference>
<gene>
    <name evidence="5" type="ORF">KIW84_033122</name>
</gene>
<organism evidence="5 6">
    <name type="scientific">Pisum sativum</name>
    <name type="common">Garden pea</name>
    <name type="synonym">Lathyrus oleraceus</name>
    <dbReference type="NCBI Taxonomy" id="3888"/>
    <lineage>
        <taxon>Eukaryota</taxon>
        <taxon>Viridiplantae</taxon>
        <taxon>Streptophyta</taxon>
        <taxon>Embryophyta</taxon>
        <taxon>Tracheophyta</taxon>
        <taxon>Spermatophyta</taxon>
        <taxon>Magnoliopsida</taxon>
        <taxon>eudicotyledons</taxon>
        <taxon>Gunneridae</taxon>
        <taxon>Pentapetalae</taxon>
        <taxon>rosids</taxon>
        <taxon>fabids</taxon>
        <taxon>Fabales</taxon>
        <taxon>Fabaceae</taxon>
        <taxon>Papilionoideae</taxon>
        <taxon>50 kb inversion clade</taxon>
        <taxon>NPAAA clade</taxon>
        <taxon>Hologalegina</taxon>
        <taxon>IRL clade</taxon>
        <taxon>Fabeae</taxon>
        <taxon>Lathyrus</taxon>
    </lineage>
</organism>
<dbReference type="Proteomes" id="UP001058974">
    <property type="component" value="Chromosome 3"/>
</dbReference>
<dbReference type="InterPro" id="IPR044861">
    <property type="entry name" value="IPNS-like_FE2OG_OXY"/>
</dbReference>
<accession>A0A9D5AZJ4</accession>
<keyword evidence="6" id="KW-1185">Reference proteome</keyword>
<dbReference type="GO" id="GO:0046872">
    <property type="term" value="F:metal ion binding"/>
    <property type="evidence" value="ECO:0007669"/>
    <property type="project" value="UniProtKB-KW"/>
</dbReference>
<protein>
    <submittedName>
        <fullName evidence="5">Uncharacterized protein</fullName>
    </submittedName>
</protein>
<evidence type="ECO:0000259" key="3">
    <source>
        <dbReference type="Pfam" id="PF03171"/>
    </source>
</evidence>
<dbReference type="InterPro" id="IPR050231">
    <property type="entry name" value="Iron_ascorbate_oxido_reductase"/>
</dbReference>
<comment type="caution">
    <text evidence="5">The sequence shown here is derived from an EMBL/GenBank/DDBJ whole genome shotgun (WGS) entry which is preliminary data.</text>
</comment>
<evidence type="ECO:0000313" key="6">
    <source>
        <dbReference type="Proteomes" id="UP001058974"/>
    </source>
</evidence>
<feature type="domain" description="Isopenicillin N synthase-like Fe(2+) 2OG dioxygenase" evidence="3">
    <location>
        <begin position="162"/>
        <end position="229"/>
    </location>
</feature>